<dbReference type="Gene3D" id="1.10.530.10">
    <property type="match status" value="1"/>
</dbReference>
<proteinExistence type="predicted"/>
<dbReference type="KEGG" id="bmx:BMS_0278"/>
<dbReference type="InterPro" id="IPR008258">
    <property type="entry name" value="Transglycosylase_SLT_dom_1"/>
</dbReference>
<dbReference type="eggNOG" id="COG0741">
    <property type="taxonomic scope" value="Bacteria"/>
</dbReference>
<dbReference type="PATRIC" id="fig|862908.3.peg.268"/>
<organism evidence="3 4">
    <name type="scientific">Halobacteriovorax marinus (strain ATCC BAA-682 / DSM 15412 / SJ)</name>
    <name type="common">Bacteriovorax marinus</name>
    <dbReference type="NCBI Taxonomy" id="862908"/>
    <lineage>
        <taxon>Bacteria</taxon>
        <taxon>Pseudomonadati</taxon>
        <taxon>Bdellovibrionota</taxon>
        <taxon>Bacteriovoracia</taxon>
        <taxon>Bacteriovoracales</taxon>
        <taxon>Halobacteriovoraceae</taxon>
        <taxon>Halobacteriovorax</taxon>
    </lineage>
</organism>
<feature type="signal peptide" evidence="1">
    <location>
        <begin position="1"/>
        <end position="23"/>
    </location>
</feature>
<protein>
    <recommendedName>
        <fullName evidence="2">Transglycosylase SLT domain-containing protein</fullName>
    </recommendedName>
</protein>
<dbReference type="Proteomes" id="UP000008963">
    <property type="component" value="Chromosome"/>
</dbReference>
<dbReference type="Pfam" id="PF01464">
    <property type="entry name" value="SLT"/>
    <property type="match status" value="1"/>
</dbReference>
<dbReference type="OrthoDB" id="5294456at2"/>
<dbReference type="EMBL" id="FQ312005">
    <property type="protein sequence ID" value="CBW25206.1"/>
    <property type="molecule type" value="Genomic_DNA"/>
</dbReference>
<evidence type="ECO:0000256" key="1">
    <source>
        <dbReference type="SAM" id="SignalP"/>
    </source>
</evidence>
<accession>E1X3B1</accession>
<gene>
    <name evidence="3" type="ordered locus">BMS_0278</name>
</gene>
<keyword evidence="1" id="KW-0732">Signal</keyword>
<name>E1X3B1_HALMS</name>
<dbReference type="RefSeq" id="WP_014242995.1">
    <property type="nucleotide sequence ID" value="NC_016620.1"/>
</dbReference>
<dbReference type="AlphaFoldDB" id="E1X3B1"/>
<dbReference type="SUPFAM" id="SSF53955">
    <property type="entry name" value="Lysozyme-like"/>
    <property type="match status" value="1"/>
</dbReference>
<feature type="domain" description="Transglycosylase SLT" evidence="2">
    <location>
        <begin position="134"/>
        <end position="217"/>
    </location>
</feature>
<dbReference type="STRING" id="862908.BMS_0278"/>
<evidence type="ECO:0000259" key="2">
    <source>
        <dbReference type="Pfam" id="PF01464"/>
    </source>
</evidence>
<keyword evidence="4" id="KW-1185">Reference proteome</keyword>
<dbReference type="InterPro" id="IPR023346">
    <property type="entry name" value="Lysozyme-like_dom_sf"/>
</dbReference>
<sequence length="337" mass="37751">MLITNFKKQYLLILILLFSISCKKDGNTQSDIIFGPSAGNDTPYVPSTGEVTDVIEPGVGGQNSCPDVRVDSDGNISLPKISPTGWKGEWSKKVISVLENKKEISDSMLKDPNLINNKSLSKINCQGYKYATENERKQFWVTLIAAMTYAESGYSPKKGYKEANGTISAGLLQIDYYNANAYCSEARSMGRRFTHRDMLNPELNLECGIHILQQQLTARRPRAIRRVGKGNLFVEQSWGDSTNWSVLKLGRNGNTKVLKQFRNHLGQLPFCSRNKPLPRKLSNHNCSDDNELCVNEIMVGEMNSECSDIYDSKIAKAEIVDETEEEIIGAPQLNREQ</sequence>
<evidence type="ECO:0000313" key="3">
    <source>
        <dbReference type="EMBL" id="CBW25206.1"/>
    </source>
</evidence>
<dbReference type="HOGENOM" id="CLU_823274_0_0_7"/>
<evidence type="ECO:0000313" key="4">
    <source>
        <dbReference type="Proteomes" id="UP000008963"/>
    </source>
</evidence>
<feature type="chain" id="PRO_5003154748" description="Transglycosylase SLT domain-containing protein" evidence="1">
    <location>
        <begin position="24"/>
        <end position="337"/>
    </location>
</feature>
<dbReference type="PROSITE" id="PS51257">
    <property type="entry name" value="PROKAR_LIPOPROTEIN"/>
    <property type="match status" value="1"/>
</dbReference>
<reference evidence="4" key="1">
    <citation type="journal article" date="2013" name="ISME J.">
        <title>A small predatory core genome in the divergent marine Bacteriovorax marinus SJ and the terrestrial Bdellovibrio bacteriovorus.</title>
        <authorList>
            <person name="Crossman L.C."/>
            <person name="Chen H."/>
            <person name="Cerdeno-Tarraga A.M."/>
            <person name="Brooks K."/>
            <person name="Quail M.A."/>
            <person name="Pineiro S.A."/>
            <person name="Hobley L."/>
            <person name="Sockett R.E."/>
            <person name="Bentley S.D."/>
            <person name="Parkhill J."/>
            <person name="Williams H.N."/>
            <person name="Stine O.C."/>
        </authorList>
    </citation>
    <scope>NUCLEOTIDE SEQUENCE [LARGE SCALE GENOMIC DNA]</scope>
    <source>
        <strain evidence="4">ATCC BAA-682 / DSM 15412 / SJ</strain>
    </source>
</reference>